<gene>
    <name evidence="2" type="ORF">A3E44_04610</name>
</gene>
<evidence type="ECO:0000313" key="3">
    <source>
        <dbReference type="Proteomes" id="UP000178603"/>
    </source>
</evidence>
<organism evidence="2 3">
    <name type="scientific">Candidatus Woesebacteria bacterium RIFCSPHIGHO2_12_FULL_41_24</name>
    <dbReference type="NCBI Taxonomy" id="1802510"/>
    <lineage>
        <taxon>Bacteria</taxon>
        <taxon>Candidatus Woeseibacteriota</taxon>
    </lineage>
</organism>
<keyword evidence="1" id="KW-0812">Transmembrane</keyword>
<dbReference type="Proteomes" id="UP000178603">
    <property type="component" value="Unassembled WGS sequence"/>
</dbReference>
<comment type="caution">
    <text evidence="2">The sequence shown here is derived from an EMBL/GenBank/DDBJ whole genome shotgun (WGS) entry which is preliminary data.</text>
</comment>
<feature type="transmembrane region" description="Helical" evidence="1">
    <location>
        <begin position="75"/>
        <end position="96"/>
    </location>
</feature>
<dbReference type="AlphaFoldDB" id="A0A1F8AU27"/>
<name>A0A1F8AU27_9BACT</name>
<evidence type="ECO:0000313" key="2">
    <source>
        <dbReference type="EMBL" id="OGM55009.1"/>
    </source>
</evidence>
<dbReference type="EMBL" id="MGGW01000006">
    <property type="protein sequence ID" value="OGM55009.1"/>
    <property type="molecule type" value="Genomic_DNA"/>
</dbReference>
<reference evidence="2 3" key="1">
    <citation type="journal article" date="2016" name="Nat. Commun.">
        <title>Thousands of microbial genomes shed light on interconnected biogeochemical processes in an aquifer system.</title>
        <authorList>
            <person name="Anantharaman K."/>
            <person name="Brown C.T."/>
            <person name="Hug L.A."/>
            <person name="Sharon I."/>
            <person name="Castelle C.J."/>
            <person name="Probst A.J."/>
            <person name="Thomas B.C."/>
            <person name="Singh A."/>
            <person name="Wilkins M.J."/>
            <person name="Karaoz U."/>
            <person name="Brodie E.L."/>
            <person name="Williams K.H."/>
            <person name="Hubbard S.S."/>
            <person name="Banfield J.F."/>
        </authorList>
    </citation>
    <scope>NUCLEOTIDE SEQUENCE [LARGE SCALE GENOMIC DNA]</scope>
</reference>
<evidence type="ECO:0000256" key="1">
    <source>
        <dbReference type="SAM" id="Phobius"/>
    </source>
</evidence>
<accession>A0A1F8AU27</accession>
<keyword evidence="1" id="KW-1133">Transmembrane helix</keyword>
<keyword evidence="1" id="KW-0472">Membrane</keyword>
<protein>
    <submittedName>
        <fullName evidence="2">Uncharacterized protein</fullName>
    </submittedName>
</protein>
<sequence length="111" mass="12325">MNRDSLILKLSIILTTAGIFALGRAHDLSLDQRIEAFGNLERAANVLHLTDIPGLTDNIESQRVRLQDEVNRSRLIMTGVEGAAYLIVAGSALEPLGRRMIKRFRKGAERD</sequence>
<proteinExistence type="predicted"/>